<evidence type="ECO:0000313" key="2">
    <source>
        <dbReference type="EMBL" id="CAG9760953.1"/>
    </source>
</evidence>
<accession>A0A9N9MEZ2</accession>
<dbReference type="InterPro" id="IPR038765">
    <property type="entry name" value="Papain-like_cys_pep_sf"/>
</dbReference>
<evidence type="ECO:0000313" key="3">
    <source>
        <dbReference type="Proteomes" id="UP001152799"/>
    </source>
</evidence>
<dbReference type="PANTHER" id="PTHR12419">
    <property type="entry name" value="OTU DOMAIN CONTAINING PROTEIN"/>
    <property type="match status" value="1"/>
</dbReference>
<dbReference type="Gene3D" id="3.90.70.80">
    <property type="match status" value="1"/>
</dbReference>
<evidence type="ECO:0000259" key="1">
    <source>
        <dbReference type="PROSITE" id="PS50802"/>
    </source>
</evidence>
<dbReference type="CDD" id="cd22744">
    <property type="entry name" value="OTU"/>
    <property type="match status" value="1"/>
</dbReference>
<dbReference type="OrthoDB" id="409956at2759"/>
<dbReference type="GO" id="GO:0016579">
    <property type="term" value="P:protein deubiquitination"/>
    <property type="evidence" value="ECO:0007669"/>
    <property type="project" value="TreeGrafter"/>
</dbReference>
<dbReference type="Pfam" id="PF02338">
    <property type="entry name" value="OTU"/>
    <property type="match status" value="1"/>
</dbReference>
<dbReference type="EMBL" id="OU892277">
    <property type="protein sequence ID" value="CAG9760953.1"/>
    <property type="molecule type" value="Genomic_DNA"/>
</dbReference>
<dbReference type="Proteomes" id="UP001152799">
    <property type="component" value="Chromosome 1"/>
</dbReference>
<dbReference type="InterPro" id="IPR050704">
    <property type="entry name" value="Peptidase_C85-like"/>
</dbReference>
<keyword evidence="3" id="KW-1185">Reference proteome</keyword>
<protein>
    <recommendedName>
        <fullName evidence="1">OTU domain-containing protein</fullName>
    </recommendedName>
</protein>
<dbReference type="SUPFAM" id="SSF54001">
    <property type="entry name" value="Cysteine proteinases"/>
    <property type="match status" value="1"/>
</dbReference>
<reference evidence="2" key="1">
    <citation type="submission" date="2022-01" db="EMBL/GenBank/DDBJ databases">
        <authorList>
            <person name="King R."/>
        </authorList>
    </citation>
    <scope>NUCLEOTIDE SEQUENCE</scope>
</reference>
<dbReference type="PROSITE" id="PS50802">
    <property type="entry name" value="OTU"/>
    <property type="match status" value="1"/>
</dbReference>
<feature type="domain" description="OTU" evidence="1">
    <location>
        <begin position="42"/>
        <end position="142"/>
    </location>
</feature>
<proteinExistence type="predicted"/>
<gene>
    <name evidence="2" type="ORF">CEUTPL_LOCUS1666</name>
</gene>
<dbReference type="GO" id="GO:0004843">
    <property type="term" value="F:cysteine-type deubiquitinase activity"/>
    <property type="evidence" value="ECO:0007669"/>
    <property type="project" value="TreeGrafter"/>
</dbReference>
<dbReference type="InterPro" id="IPR003323">
    <property type="entry name" value="OTU_dom"/>
</dbReference>
<dbReference type="PANTHER" id="PTHR12419:SF7">
    <property type="entry name" value="OTU DOMAIN-CONTAINING PROTEIN 3"/>
    <property type="match status" value="1"/>
</dbReference>
<name>A0A9N9MEZ2_9CUCU</name>
<sequence>MVRSIKIKASDERLYDRVWRGNLQPGQKDNNPATSLDNPKTYTLSDIVGDGSCLFRAVSMYLYGHQKCHEQLKKIALGYIKENWSVLQDHALIENDRMRDIEIYYENMKKTSVYGTSLEILALSETLSINFHINTRPEPEPE</sequence>
<dbReference type="AlphaFoldDB" id="A0A9N9MEZ2"/>
<organism evidence="2 3">
    <name type="scientific">Ceutorhynchus assimilis</name>
    <name type="common">cabbage seed weevil</name>
    <dbReference type="NCBI Taxonomy" id="467358"/>
    <lineage>
        <taxon>Eukaryota</taxon>
        <taxon>Metazoa</taxon>
        <taxon>Ecdysozoa</taxon>
        <taxon>Arthropoda</taxon>
        <taxon>Hexapoda</taxon>
        <taxon>Insecta</taxon>
        <taxon>Pterygota</taxon>
        <taxon>Neoptera</taxon>
        <taxon>Endopterygota</taxon>
        <taxon>Coleoptera</taxon>
        <taxon>Polyphaga</taxon>
        <taxon>Cucujiformia</taxon>
        <taxon>Curculionidae</taxon>
        <taxon>Ceutorhynchinae</taxon>
        <taxon>Ceutorhynchus</taxon>
    </lineage>
</organism>